<evidence type="ECO:0000313" key="4">
    <source>
        <dbReference type="Proteomes" id="UP000321726"/>
    </source>
</evidence>
<dbReference type="AlphaFoldDB" id="A0A1M7M304"/>
<dbReference type="Proteomes" id="UP000184123">
    <property type="component" value="Unassembled WGS sequence"/>
</dbReference>
<proteinExistence type="predicted"/>
<organism evidence="2 3">
    <name type="scientific">Halomonas cupida</name>
    <dbReference type="NCBI Taxonomy" id="44933"/>
    <lineage>
        <taxon>Bacteria</taxon>
        <taxon>Pseudomonadati</taxon>
        <taxon>Pseudomonadota</taxon>
        <taxon>Gammaproteobacteria</taxon>
        <taxon>Oceanospirillales</taxon>
        <taxon>Halomonadaceae</taxon>
        <taxon>Halomonas</taxon>
    </lineage>
</organism>
<dbReference type="STRING" id="44933.SAMN05660971_04043"/>
<sequence length="358" mass="37382">MSCMTPFQSYRIPATAKWAFTTRRVQRDDVHGLAPLSAEARSGDLLLCRIRSVHQHRRVQLACGRPAESYPGDLVVLCLGDRYAPDQFMGRAAIAPESMDLLAGGGIAGLVEAAHHRMSSPTQLEPLGLLVDRHGQIINIDRYALPQRSVPADITVLGVFGASMNAGKTTAAAGLAHGLQAAGLRVAGIKATGTGAFGDYNAFSDASIAVTDFTDAGMASTYRMPLERIEQGFASLLGHAAEQGAQVAVVEIADGVLQQETAAILQDSSMIQRLDGMLFAAPDALGALGGIGVMAQSGHRPFALAGMLSLSALATREAEAATGLPVLTREQLCDADTIMALVQPYLRTGTAAASNCAA</sequence>
<keyword evidence="4" id="KW-1185">Reference proteome</keyword>
<dbReference type="RefSeq" id="WP_073437021.1">
    <property type="nucleotide sequence ID" value="NZ_BJXU01000157.1"/>
</dbReference>
<name>A0A1M7M304_9GAMM</name>
<dbReference type="SUPFAM" id="SSF52540">
    <property type="entry name" value="P-loop containing nucleoside triphosphate hydrolases"/>
    <property type="match status" value="1"/>
</dbReference>
<evidence type="ECO:0000313" key="1">
    <source>
        <dbReference type="EMBL" id="GEN25656.1"/>
    </source>
</evidence>
<dbReference type="Gene3D" id="3.40.50.300">
    <property type="entry name" value="P-loop containing nucleotide triphosphate hydrolases"/>
    <property type="match status" value="1"/>
</dbReference>
<protein>
    <submittedName>
        <fullName evidence="1">DUF1611 domain-containing protein</fullName>
    </submittedName>
</protein>
<accession>A0A1M7M304</accession>
<dbReference type="Proteomes" id="UP000321726">
    <property type="component" value="Unassembled WGS sequence"/>
</dbReference>
<evidence type="ECO:0000313" key="3">
    <source>
        <dbReference type="Proteomes" id="UP000184123"/>
    </source>
</evidence>
<dbReference type="EMBL" id="BJXU01000157">
    <property type="protein sequence ID" value="GEN25656.1"/>
    <property type="molecule type" value="Genomic_DNA"/>
</dbReference>
<reference evidence="2 3" key="1">
    <citation type="submission" date="2016-11" db="EMBL/GenBank/DDBJ databases">
        <authorList>
            <person name="Jaros S."/>
            <person name="Januszkiewicz K."/>
            <person name="Wedrychowicz H."/>
        </authorList>
    </citation>
    <scope>NUCLEOTIDE SEQUENCE [LARGE SCALE GENOMIC DNA]</scope>
    <source>
        <strain evidence="2 3">DSM 4740</strain>
    </source>
</reference>
<evidence type="ECO:0000313" key="2">
    <source>
        <dbReference type="EMBL" id="SHM84586.1"/>
    </source>
</evidence>
<dbReference type="OrthoDB" id="145933at2"/>
<dbReference type="EMBL" id="FRCA01000015">
    <property type="protein sequence ID" value="SHM84586.1"/>
    <property type="molecule type" value="Genomic_DNA"/>
</dbReference>
<reference evidence="1 4" key="2">
    <citation type="submission" date="2019-07" db="EMBL/GenBank/DDBJ databases">
        <title>Whole genome shotgun sequence of Halomonas cupida NBRC 102219.</title>
        <authorList>
            <person name="Hosoyama A."/>
            <person name="Uohara A."/>
            <person name="Ohji S."/>
            <person name="Ichikawa N."/>
        </authorList>
    </citation>
    <scope>NUCLEOTIDE SEQUENCE [LARGE SCALE GENOMIC DNA]</scope>
    <source>
        <strain evidence="1 4">NBRC 102219</strain>
    </source>
</reference>
<gene>
    <name evidence="1" type="ORF">HCU01_36050</name>
    <name evidence="2" type="ORF">SAMN05660971_04043</name>
</gene>
<dbReference type="InterPro" id="IPR027417">
    <property type="entry name" value="P-loop_NTPase"/>
</dbReference>